<protein>
    <submittedName>
        <fullName evidence="7">IS200/IS605 family element transposase accessory protein TnpB</fullName>
    </submittedName>
</protein>
<dbReference type="GO" id="GO:0006310">
    <property type="term" value="P:DNA recombination"/>
    <property type="evidence" value="ECO:0007669"/>
    <property type="project" value="UniProtKB-KW"/>
</dbReference>
<dbReference type="NCBIfam" id="NF040570">
    <property type="entry name" value="guided_TnpB"/>
    <property type="match status" value="1"/>
</dbReference>
<dbReference type="InterPro" id="IPR010095">
    <property type="entry name" value="Cas12f1-like_TNB"/>
</dbReference>
<evidence type="ECO:0000259" key="5">
    <source>
        <dbReference type="Pfam" id="PF01385"/>
    </source>
</evidence>
<dbReference type="SMR" id="A0A832WKX2"/>
<dbReference type="OMA" id="AYTSTIC"/>
<dbReference type="GO" id="GO:0032196">
    <property type="term" value="P:transposition"/>
    <property type="evidence" value="ECO:0007669"/>
    <property type="project" value="UniProtKB-KW"/>
</dbReference>
<evidence type="ECO:0000313" key="8">
    <source>
        <dbReference type="Proteomes" id="UP000645676"/>
    </source>
</evidence>
<dbReference type="InterPro" id="IPR001959">
    <property type="entry name" value="Transposase"/>
</dbReference>
<dbReference type="AlphaFoldDB" id="A0A832WKX2"/>
<keyword evidence="3" id="KW-0238">DNA-binding</keyword>
<reference evidence="7" key="1">
    <citation type="journal article" date="2020" name="bioRxiv">
        <title>A rank-normalized archaeal taxonomy based on genome phylogeny resolves widespread incomplete and uneven classifications.</title>
        <authorList>
            <person name="Rinke C."/>
            <person name="Chuvochina M."/>
            <person name="Mussig A.J."/>
            <person name="Chaumeil P.-A."/>
            <person name="Waite D.W."/>
            <person name="Whitman W.B."/>
            <person name="Parks D.H."/>
            <person name="Hugenholtz P."/>
        </authorList>
    </citation>
    <scope>NUCLEOTIDE SEQUENCE</scope>
    <source>
        <strain evidence="7">UBA8849</strain>
    </source>
</reference>
<keyword evidence="4" id="KW-0233">DNA recombination</keyword>
<organism evidence="7 8">
    <name type="scientific">Methanocaldococcus jannaschii</name>
    <dbReference type="NCBI Taxonomy" id="2190"/>
    <lineage>
        <taxon>Archaea</taxon>
        <taxon>Methanobacteriati</taxon>
        <taxon>Methanobacteriota</taxon>
        <taxon>Methanomada group</taxon>
        <taxon>Methanococci</taxon>
        <taxon>Methanococcales</taxon>
        <taxon>Methanocaldococcaceae</taxon>
        <taxon>Methanocaldococcus</taxon>
    </lineage>
</organism>
<name>A0A832WKX2_9EURY</name>
<gene>
    <name evidence="7" type="primary">tnpB</name>
    <name evidence="7" type="ORF">HA335_02385</name>
</gene>
<evidence type="ECO:0000256" key="3">
    <source>
        <dbReference type="ARBA" id="ARBA00023125"/>
    </source>
</evidence>
<dbReference type="RefSeq" id="WP_010871159.1">
    <property type="nucleotide sequence ID" value="NC_000909.1"/>
</dbReference>
<evidence type="ECO:0000256" key="4">
    <source>
        <dbReference type="ARBA" id="ARBA00023172"/>
    </source>
</evidence>
<feature type="domain" description="Cas12f1-like TNB" evidence="6">
    <location>
        <begin position="310"/>
        <end position="363"/>
    </location>
</feature>
<evidence type="ECO:0000256" key="1">
    <source>
        <dbReference type="ARBA" id="ARBA00008761"/>
    </source>
</evidence>
<evidence type="ECO:0000313" key="7">
    <source>
        <dbReference type="EMBL" id="HII59421.1"/>
    </source>
</evidence>
<dbReference type="EMBL" id="DUJR01000009">
    <property type="protein sequence ID" value="HII59421.1"/>
    <property type="molecule type" value="Genomic_DNA"/>
</dbReference>
<proteinExistence type="inferred from homology"/>
<dbReference type="Proteomes" id="UP000645676">
    <property type="component" value="Unassembled WGS sequence"/>
</dbReference>
<evidence type="ECO:0000259" key="6">
    <source>
        <dbReference type="Pfam" id="PF07282"/>
    </source>
</evidence>
<feature type="domain" description="Probable transposase IS891/IS1136/IS1341" evidence="5">
    <location>
        <begin position="189"/>
        <end position="292"/>
    </location>
</feature>
<comment type="similarity">
    <text evidence="1">In the C-terminal section; belongs to the transposase 35 family.</text>
</comment>
<sequence>MSNKTKLKDNKELLYQVVLSYKVSHNYPLKAFLIECKNKLNECIDMIWNNIKYTKKDNPKLPKSNEFKRELRNKLLENWNYASHYIDGIIKTSYSILQSWASNYKRGYRTKTKPIAKRLFVRVKTTLIKYDKEKGEIRITIKPRKDYLILNIKNEWFFDKVKNLTIGEIILKEKETFLTFKDNLNYSDKGMIVGVDSNLRSLDLFHPIEGWTRVDLTELHRIKEVYDRKIDFLKKLLKKFPLRAMRKINRLFERRRNRVKDFLHKLTIQLSRLFPDAIFVFEDLNKRRMYKSKYFNRKIDRVNWNGLIEKISYKTIVILVNPAYTSTICPICGSRMESQEGQVVYCSNCLNSFNRQLVGCYNIFKRGLGNIKEIMGGSGVTTTGVEVSFGKLMTPNPNVIYIVDYNGKYFNEIA</sequence>
<dbReference type="GO" id="GO:0003677">
    <property type="term" value="F:DNA binding"/>
    <property type="evidence" value="ECO:0007669"/>
    <property type="project" value="UniProtKB-KW"/>
</dbReference>
<accession>A0A832WKX2</accession>
<dbReference type="Pfam" id="PF07282">
    <property type="entry name" value="Cas12f1-like_TNB"/>
    <property type="match status" value="1"/>
</dbReference>
<evidence type="ECO:0000256" key="2">
    <source>
        <dbReference type="ARBA" id="ARBA00022578"/>
    </source>
</evidence>
<dbReference type="Pfam" id="PF01385">
    <property type="entry name" value="OrfB_IS605"/>
    <property type="match status" value="1"/>
</dbReference>
<dbReference type="NCBIfam" id="TIGR01766">
    <property type="entry name" value="IS200/IS605 family accessory protein TnpB-like domain"/>
    <property type="match status" value="1"/>
</dbReference>
<comment type="caution">
    <text evidence="7">The sequence shown here is derived from an EMBL/GenBank/DDBJ whole genome shotgun (WGS) entry which is preliminary data.</text>
</comment>
<keyword evidence="2" id="KW-0815">Transposition</keyword>